<keyword evidence="2" id="KW-1185">Reference proteome</keyword>
<gene>
    <name evidence="1" type="ORF">GCM10023171_37320</name>
</gene>
<evidence type="ECO:0000313" key="1">
    <source>
        <dbReference type="EMBL" id="GAA4492343.1"/>
    </source>
</evidence>
<reference evidence="2" key="1">
    <citation type="journal article" date="2019" name="Int. J. Syst. Evol. Microbiol.">
        <title>The Global Catalogue of Microorganisms (GCM) 10K type strain sequencing project: providing services to taxonomists for standard genome sequencing and annotation.</title>
        <authorList>
            <consortium name="The Broad Institute Genomics Platform"/>
            <consortium name="The Broad Institute Genome Sequencing Center for Infectious Disease"/>
            <person name="Wu L."/>
            <person name="Ma J."/>
        </authorList>
    </citation>
    <scope>NUCLEOTIDE SEQUENCE [LARGE SCALE GENOMIC DNA]</scope>
    <source>
        <strain evidence="2">JCM 17839</strain>
    </source>
</reference>
<dbReference type="EMBL" id="BAABGP010000037">
    <property type="protein sequence ID" value="GAA4492343.1"/>
    <property type="molecule type" value="Genomic_DNA"/>
</dbReference>
<organism evidence="1 2">
    <name type="scientific">Microbacterium panaciterrae</name>
    <dbReference type="NCBI Taxonomy" id="985759"/>
    <lineage>
        <taxon>Bacteria</taxon>
        <taxon>Bacillati</taxon>
        <taxon>Actinomycetota</taxon>
        <taxon>Actinomycetes</taxon>
        <taxon>Micrococcales</taxon>
        <taxon>Microbacteriaceae</taxon>
        <taxon>Microbacterium</taxon>
    </lineage>
</organism>
<evidence type="ECO:0008006" key="3">
    <source>
        <dbReference type="Google" id="ProtNLM"/>
    </source>
</evidence>
<proteinExistence type="predicted"/>
<sequence>MLSAATPAKVVPETVITEAHARRIVAEAQAAYRPDYGWGRSPYGVSTTRLIRTLSAPDSSSTAADVVALGCRVAMEELHSRRPTGTDVGRVLLTHAEELLRPRLRKGLFHESPDATTRRAERRAARLQNDLPAFSALLGTILECSAAALRRTMVDHGCSSVRLFRGVAGTGAPRTLVEASAARYPMRALSSWSTDFESAETFARLPGPGVGVVVEADVPAGCLAIAPGRGEGEVLLFPIALNSRGRAAGFHELQVIEVHTVDR</sequence>
<name>A0ABP8PSB5_9MICO</name>
<comment type="caution">
    <text evidence="1">The sequence shown here is derived from an EMBL/GenBank/DDBJ whole genome shotgun (WGS) entry which is preliminary data.</text>
</comment>
<accession>A0ABP8PSB5</accession>
<protein>
    <recommendedName>
        <fullName evidence="3">ADP ribosyltransferase domain-containing protein</fullName>
    </recommendedName>
</protein>
<dbReference type="Proteomes" id="UP001500731">
    <property type="component" value="Unassembled WGS sequence"/>
</dbReference>
<evidence type="ECO:0000313" key="2">
    <source>
        <dbReference type="Proteomes" id="UP001500731"/>
    </source>
</evidence>